<evidence type="ECO:0000256" key="1">
    <source>
        <dbReference type="SAM" id="MobiDB-lite"/>
    </source>
</evidence>
<evidence type="ECO:0000313" key="2">
    <source>
        <dbReference type="EMBL" id="KKT87169.1"/>
    </source>
</evidence>
<proteinExistence type="predicted"/>
<accession>A0A0G1NSL4</accession>
<comment type="caution">
    <text evidence="2">The sequence shown here is derived from an EMBL/GenBank/DDBJ whole genome shotgun (WGS) entry which is preliminary data.</text>
</comment>
<feature type="compositionally biased region" description="Pro residues" evidence="1">
    <location>
        <begin position="161"/>
        <end position="170"/>
    </location>
</feature>
<feature type="region of interest" description="Disordered" evidence="1">
    <location>
        <begin position="143"/>
        <end position="180"/>
    </location>
</feature>
<organism evidence="2 3">
    <name type="scientific">candidate division Kazan bacterium GW2011_GWB1_45_10</name>
    <dbReference type="NCBI Taxonomy" id="1620411"/>
    <lineage>
        <taxon>Bacteria</taxon>
        <taxon>Bacteria division Kazan-3B-28</taxon>
    </lineage>
</organism>
<dbReference type="AlphaFoldDB" id="A0A0G1NSL4"/>
<feature type="non-terminal residue" evidence="2">
    <location>
        <position position="469"/>
    </location>
</feature>
<dbReference type="Proteomes" id="UP000033958">
    <property type="component" value="Unassembled WGS sequence"/>
</dbReference>
<feature type="compositionally biased region" description="Basic and acidic residues" evidence="1">
    <location>
        <begin position="171"/>
        <end position="180"/>
    </location>
</feature>
<dbReference type="InterPro" id="IPR013783">
    <property type="entry name" value="Ig-like_fold"/>
</dbReference>
<sequence length="469" mass="51128">MLKQIQKTILTVLKEELITLLALLMVATGLLFAKAEADISAYITVYPIGGSITVTDPNGGETWTVNTGVTIAWTTLGPINDVKIELQRATGGTWEELTSSTTNDGSYSWSVTTPATNQALIKISKVGDDTVTDTSNAAFTIKSAITGGRGRTNGGDEEEPPYTPPEQPAPPKEETPVKKPIDLKSTLTIVDYSPKIIIHDRPNKLFVYAKVKEDLLKTIAAGLKSQSTIHVTKEDLLEDLLKDVAVELAAPSTTYIAPLARVVSAPDDPNLIILEYFIPAFAPPKGLIDLTIVVQPDKTILADKLKIYVIDALPPQELKVKVPVLDTRTIELLSQAESKIKLKFTNTGNLDWDSLLQPIHIGTSRPRDRKSKFIDPSWPYSNRAARIVLPGIIKPGESFDAEFTVQAPTVKRSTKFTEYFALVADGLAWVEDSEFKVNILVKPLSQSKSTVVVKPTPEPTNVEKIAPAP</sequence>
<dbReference type="EMBL" id="LCJZ01000004">
    <property type="protein sequence ID" value="KKT87169.1"/>
    <property type="molecule type" value="Genomic_DNA"/>
</dbReference>
<gene>
    <name evidence="2" type="ORF">VE97_C0004G0008</name>
</gene>
<name>A0A0G1NSL4_UNCK3</name>
<evidence type="ECO:0000313" key="3">
    <source>
        <dbReference type="Proteomes" id="UP000033958"/>
    </source>
</evidence>
<protein>
    <submittedName>
        <fullName evidence="2">Uncharacterized protein</fullName>
    </submittedName>
</protein>
<reference evidence="2 3" key="1">
    <citation type="journal article" date="2015" name="Nature">
        <title>rRNA introns, odd ribosomes, and small enigmatic genomes across a large radiation of phyla.</title>
        <authorList>
            <person name="Brown C.T."/>
            <person name="Hug L.A."/>
            <person name="Thomas B.C."/>
            <person name="Sharon I."/>
            <person name="Castelle C.J."/>
            <person name="Singh A."/>
            <person name="Wilkins M.J."/>
            <person name="Williams K.H."/>
            <person name="Banfield J.F."/>
        </authorList>
    </citation>
    <scope>NUCLEOTIDE SEQUENCE [LARGE SCALE GENOMIC DNA]</scope>
</reference>
<dbReference type="Gene3D" id="2.60.40.10">
    <property type="entry name" value="Immunoglobulins"/>
    <property type="match status" value="1"/>
</dbReference>